<dbReference type="EMBL" id="AZHX01000634">
    <property type="protein sequence ID" value="ETX06675.1"/>
    <property type="molecule type" value="Genomic_DNA"/>
</dbReference>
<dbReference type="HOGENOM" id="CLU_2421477_0_0_7"/>
<protein>
    <submittedName>
        <fullName evidence="1">Uncharacterized protein</fullName>
    </submittedName>
</protein>
<organism evidence="1 2">
    <name type="scientific">Candidatus Entotheonella gemina</name>
    <dbReference type="NCBI Taxonomy" id="1429439"/>
    <lineage>
        <taxon>Bacteria</taxon>
        <taxon>Pseudomonadati</taxon>
        <taxon>Nitrospinota/Tectimicrobiota group</taxon>
        <taxon>Candidatus Tectimicrobiota</taxon>
        <taxon>Candidatus Entotheonellia</taxon>
        <taxon>Candidatus Entotheonellales</taxon>
        <taxon>Candidatus Entotheonellaceae</taxon>
        <taxon>Candidatus Entotheonella</taxon>
    </lineage>
</organism>
<proteinExistence type="predicted"/>
<sequence length="94" mass="10112">MGSMMAPKAFTLHVPDGLAQELKAANESFLIELLERGLRSIKIDRALEQYAGGGVSFGAAARQAGVSQSEFARHAYARGMEPPFSDDTLAEELN</sequence>
<dbReference type="Proteomes" id="UP000019140">
    <property type="component" value="Unassembled WGS sequence"/>
</dbReference>
<evidence type="ECO:0000313" key="2">
    <source>
        <dbReference type="Proteomes" id="UP000019140"/>
    </source>
</evidence>
<reference evidence="1 2" key="1">
    <citation type="journal article" date="2014" name="Nature">
        <title>An environmental bacterial taxon with a large and distinct metabolic repertoire.</title>
        <authorList>
            <person name="Wilson M.C."/>
            <person name="Mori T."/>
            <person name="Ruckert C."/>
            <person name="Uria A.R."/>
            <person name="Helf M.J."/>
            <person name="Takada K."/>
            <person name="Gernert C."/>
            <person name="Steffens U.A."/>
            <person name="Heycke N."/>
            <person name="Schmitt S."/>
            <person name="Rinke C."/>
            <person name="Helfrich E.J."/>
            <person name="Brachmann A.O."/>
            <person name="Gurgui C."/>
            <person name="Wakimoto T."/>
            <person name="Kracht M."/>
            <person name="Crusemann M."/>
            <person name="Hentschel U."/>
            <person name="Abe I."/>
            <person name="Matsunaga S."/>
            <person name="Kalinowski J."/>
            <person name="Takeyama H."/>
            <person name="Piel J."/>
        </authorList>
    </citation>
    <scope>NUCLEOTIDE SEQUENCE [LARGE SCALE GENOMIC DNA]</scope>
    <source>
        <strain evidence="2">TSY2</strain>
    </source>
</reference>
<dbReference type="AlphaFoldDB" id="W4M901"/>
<comment type="caution">
    <text evidence="1">The sequence shown here is derived from an EMBL/GenBank/DDBJ whole genome shotgun (WGS) entry which is preliminary data.</text>
</comment>
<name>W4M901_9BACT</name>
<gene>
    <name evidence="1" type="ORF">ETSY2_15730</name>
</gene>
<keyword evidence="2" id="KW-1185">Reference proteome</keyword>
<accession>W4M901</accession>
<evidence type="ECO:0000313" key="1">
    <source>
        <dbReference type="EMBL" id="ETX06675.1"/>
    </source>
</evidence>